<comment type="caution">
    <text evidence="1">The sequence shown here is derived from an EMBL/GenBank/DDBJ whole genome shotgun (WGS) entry which is preliminary data.</text>
</comment>
<reference evidence="1 2" key="1">
    <citation type="submission" date="2019-10" db="EMBL/GenBank/DDBJ databases">
        <title>Whole genome shotgun sequence of Acrocarpospora pleiomorpha NBRC 16267.</title>
        <authorList>
            <person name="Ichikawa N."/>
            <person name="Kimura A."/>
            <person name="Kitahashi Y."/>
            <person name="Komaki H."/>
            <person name="Oguchi A."/>
        </authorList>
    </citation>
    <scope>NUCLEOTIDE SEQUENCE [LARGE SCALE GENOMIC DNA]</scope>
    <source>
        <strain evidence="1 2">NBRC 16267</strain>
    </source>
</reference>
<gene>
    <name evidence="1" type="ORF">Aple_056540</name>
</gene>
<accession>A0A5M3XN43</accession>
<dbReference type="EMBL" id="BLAF01000034">
    <property type="protein sequence ID" value="GES22755.1"/>
    <property type="molecule type" value="Genomic_DNA"/>
</dbReference>
<sequence>MRYMAAHSWVGGGAVRFSQEPAEQRIRMQRGFQSAADQIAERIRAQGGHARSPSLFTSIAVMSAAAPDGFAGTKR</sequence>
<protein>
    <submittedName>
        <fullName evidence="1">Uncharacterized protein</fullName>
    </submittedName>
</protein>
<name>A0A5M3XN43_9ACTN</name>
<evidence type="ECO:0000313" key="1">
    <source>
        <dbReference type="EMBL" id="GES22755.1"/>
    </source>
</evidence>
<evidence type="ECO:0000313" key="2">
    <source>
        <dbReference type="Proteomes" id="UP000377595"/>
    </source>
</evidence>
<dbReference type="AlphaFoldDB" id="A0A5M3XN43"/>
<proteinExistence type="predicted"/>
<organism evidence="1 2">
    <name type="scientific">Acrocarpospora pleiomorpha</name>
    <dbReference type="NCBI Taxonomy" id="90975"/>
    <lineage>
        <taxon>Bacteria</taxon>
        <taxon>Bacillati</taxon>
        <taxon>Actinomycetota</taxon>
        <taxon>Actinomycetes</taxon>
        <taxon>Streptosporangiales</taxon>
        <taxon>Streptosporangiaceae</taxon>
        <taxon>Acrocarpospora</taxon>
    </lineage>
</organism>
<keyword evidence="2" id="KW-1185">Reference proteome</keyword>
<dbReference type="Proteomes" id="UP000377595">
    <property type="component" value="Unassembled WGS sequence"/>
</dbReference>